<dbReference type="PANTHER" id="PTHR46268:SF6">
    <property type="entry name" value="UNIVERSAL STRESS PROTEIN UP12"/>
    <property type="match status" value="1"/>
</dbReference>
<name>E2Q739_STRCL</name>
<feature type="domain" description="UspA" evidence="3">
    <location>
        <begin position="133"/>
        <end position="268"/>
    </location>
</feature>
<accession>E2Q739</accession>
<feature type="compositionally biased region" description="Basic and acidic residues" evidence="2">
    <location>
        <begin position="58"/>
        <end position="69"/>
    </location>
</feature>
<dbReference type="SUPFAM" id="SSF52402">
    <property type="entry name" value="Adenine nucleotide alpha hydrolases-like"/>
    <property type="match status" value="2"/>
</dbReference>
<dbReference type="InterPro" id="IPR006016">
    <property type="entry name" value="UspA"/>
</dbReference>
<dbReference type="AlphaFoldDB" id="E2Q739"/>
<dbReference type="InterPro" id="IPR014729">
    <property type="entry name" value="Rossmann-like_a/b/a_fold"/>
</dbReference>
<dbReference type="Pfam" id="PF00582">
    <property type="entry name" value="Usp"/>
    <property type="match status" value="2"/>
</dbReference>
<keyword evidence="5" id="KW-1185">Reference proteome</keyword>
<dbReference type="STRING" id="1901.BB341_26715"/>
<sequence length="448" mass="46681">MGRPGAGDPTIGPYVRQVGARTCRARPAPDRISGLHRTGRRAPRRGRAASRSGGSGGEPREVDPADRFRALAPDGPPRTVHVGRGRPAVGGRRAVSHPNGAAGPVAPRTGEEGAPCWTGDRTGSPRFQEVRAMSRSVAVGLDGSPESLAAAAWAAEEARLRGLPLRLVSVWESVPLLQVPFMGAETRREESEQLPQDTAAELRARHPGLDVVWEQLTGRPGELLPEAAAEAELLVLGSRGLSGIGGFLLGSVGQQVVARAGRPVVLVRAAADGHTGRTGPAERDGATAGRGEAAEGRGGAVAGPGGAVVLGLDANAPDDGPIMFAFEAAARRGTALRVVHGWSLPPYFAYGLPPDPELNEELGRAESAVLQEALRPWRQKYPPVEVIADALPGKAADLLVSAARETDAALLVVGRRIRRATRFGGRIGSVTHAVLHHSTVPVAVVPHP</sequence>
<evidence type="ECO:0000313" key="5">
    <source>
        <dbReference type="Proteomes" id="UP000002357"/>
    </source>
</evidence>
<feature type="compositionally biased region" description="Low complexity" evidence="2">
    <location>
        <begin position="80"/>
        <end position="93"/>
    </location>
</feature>
<feature type="compositionally biased region" description="Basic residues" evidence="2">
    <location>
        <begin position="37"/>
        <end position="48"/>
    </location>
</feature>
<dbReference type="PRINTS" id="PR01438">
    <property type="entry name" value="UNVRSLSTRESS"/>
</dbReference>
<dbReference type="EMBL" id="CM000913">
    <property type="protein sequence ID" value="EFG05286.1"/>
    <property type="molecule type" value="Genomic_DNA"/>
</dbReference>
<dbReference type="Gene3D" id="3.40.50.620">
    <property type="entry name" value="HUPs"/>
    <property type="match status" value="2"/>
</dbReference>
<dbReference type="Proteomes" id="UP000002357">
    <property type="component" value="Chromosome"/>
</dbReference>
<proteinExistence type="inferred from homology"/>
<reference evidence="4 5" key="1">
    <citation type="journal article" date="2010" name="Genome Biol. Evol.">
        <title>The sequence of a 1.8-mb bacterial linear plasmid reveals a rich evolutionary reservoir of secondary metabolic pathways.</title>
        <authorList>
            <person name="Medema M.H."/>
            <person name="Trefzer A."/>
            <person name="Kovalchuk A."/>
            <person name="van den Berg M."/>
            <person name="Mueller U."/>
            <person name="Heijne W."/>
            <person name="Wu L."/>
            <person name="Alam M.T."/>
            <person name="Ronning C.M."/>
            <person name="Nierman W.C."/>
            <person name="Bovenberg R.A.L."/>
            <person name="Breitling R."/>
            <person name="Takano E."/>
        </authorList>
    </citation>
    <scope>NUCLEOTIDE SEQUENCE [LARGE SCALE GENOMIC DNA]</scope>
    <source>
        <strain evidence="5">ATCC 27064 / DSM 738 / JCM 4710 / NBRC 13307 / NCIMB 12785 / NRRL 3585 / VKM Ac-602</strain>
    </source>
</reference>
<evidence type="ECO:0000259" key="3">
    <source>
        <dbReference type="Pfam" id="PF00582"/>
    </source>
</evidence>
<evidence type="ECO:0000313" key="4">
    <source>
        <dbReference type="EMBL" id="EFG05286.1"/>
    </source>
</evidence>
<dbReference type="PANTHER" id="PTHR46268">
    <property type="entry name" value="STRESS RESPONSE PROTEIN NHAX"/>
    <property type="match status" value="1"/>
</dbReference>
<feature type="region of interest" description="Disordered" evidence="2">
    <location>
        <begin position="1"/>
        <end position="123"/>
    </location>
</feature>
<dbReference type="InterPro" id="IPR006015">
    <property type="entry name" value="Universal_stress_UspA"/>
</dbReference>
<dbReference type="eggNOG" id="COG0589">
    <property type="taxonomic scope" value="Bacteria"/>
</dbReference>
<protein>
    <submittedName>
        <fullName evidence="4">Stress-inducible protein</fullName>
    </submittedName>
</protein>
<feature type="domain" description="UspA" evidence="3">
    <location>
        <begin position="308"/>
        <end position="446"/>
    </location>
</feature>
<comment type="similarity">
    <text evidence="1">Belongs to the universal stress protein A family.</text>
</comment>
<feature type="region of interest" description="Disordered" evidence="2">
    <location>
        <begin position="271"/>
        <end position="299"/>
    </location>
</feature>
<gene>
    <name evidence="4" type="ORF">SCLAV_0210</name>
</gene>
<evidence type="ECO:0000256" key="2">
    <source>
        <dbReference type="SAM" id="MobiDB-lite"/>
    </source>
</evidence>
<evidence type="ECO:0000256" key="1">
    <source>
        <dbReference type="ARBA" id="ARBA00008791"/>
    </source>
</evidence>
<organism evidence="4 5">
    <name type="scientific">Streptomyces clavuligerus</name>
    <dbReference type="NCBI Taxonomy" id="1901"/>
    <lineage>
        <taxon>Bacteria</taxon>
        <taxon>Bacillati</taxon>
        <taxon>Actinomycetota</taxon>
        <taxon>Actinomycetes</taxon>
        <taxon>Kitasatosporales</taxon>
        <taxon>Streptomycetaceae</taxon>
        <taxon>Streptomyces</taxon>
    </lineage>
</organism>